<proteinExistence type="inferred from homology"/>
<dbReference type="SUPFAM" id="SSF53850">
    <property type="entry name" value="Periplasmic binding protein-like II"/>
    <property type="match status" value="1"/>
</dbReference>
<dbReference type="Gene3D" id="1.10.10.10">
    <property type="entry name" value="Winged helix-like DNA-binding domain superfamily/Winged helix DNA-binding domain"/>
    <property type="match status" value="1"/>
</dbReference>
<dbReference type="Pfam" id="PF03466">
    <property type="entry name" value="LysR_substrate"/>
    <property type="match status" value="1"/>
</dbReference>
<protein>
    <submittedName>
        <fullName evidence="6">LysR family transcriptional regulator</fullName>
    </submittedName>
</protein>
<dbReference type="SUPFAM" id="SSF46785">
    <property type="entry name" value="Winged helix' DNA-binding domain"/>
    <property type="match status" value="1"/>
</dbReference>
<reference evidence="7" key="1">
    <citation type="journal article" date="2019" name="Int. J. Syst. Evol. Microbiol.">
        <title>The Global Catalogue of Microorganisms (GCM) 10K type strain sequencing project: providing services to taxonomists for standard genome sequencing and annotation.</title>
        <authorList>
            <consortium name="The Broad Institute Genomics Platform"/>
            <consortium name="The Broad Institute Genome Sequencing Center for Infectious Disease"/>
            <person name="Wu L."/>
            <person name="Ma J."/>
        </authorList>
    </citation>
    <scope>NUCLEOTIDE SEQUENCE [LARGE SCALE GENOMIC DNA]</scope>
    <source>
        <strain evidence="7">JCM 18055</strain>
    </source>
</reference>
<dbReference type="RefSeq" id="WP_345384061.1">
    <property type="nucleotide sequence ID" value="NZ_BAABIC010000028.1"/>
</dbReference>
<evidence type="ECO:0000256" key="2">
    <source>
        <dbReference type="ARBA" id="ARBA00023015"/>
    </source>
</evidence>
<keyword evidence="7" id="KW-1185">Reference proteome</keyword>
<evidence type="ECO:0000256" key="1">
    <source>
        <dbReference type="ARBA" id="ARBA00009437"/>
    </source>
</evidence>
<dbReference type="PANTHER" id="PTHR30346:SF0">
    <property type="entry name" value="HCA OPERON TRANSCRIPTIONAL ACTIVATOR HCAR"/>
    <property type="match status" value="1"/>
</dbReference>
<dbReference type="Gene3D" id="3.40.190.10">
    <property type="entry name" value="Periplasmic binding protein-like II"/>
    <property type="match status" value="2"/>
</dbReference>
<comment type="similarity">
    <text evidence="1">Belongs to the LysR transcriptional regulatory family.</text>
</comment>
<keyword evidence="4" id="KW-0804">Transcription</keyword>
<evidence type="ECO:0000313" key="6">
    <source>
        <dbReference type="EMBL" id="GAA4709601.1"/>
    </source>
</evidence>
<evidence type="ECO:0000313" key="7">
    <source>
        <dbReference type="Proteomes" id="UP001500325"/>
    </source>
</evidence>
<gene>
    <name evidence="6" type="ORF">GCM10023215_59050</name>
</gene>
<feature type="domain" description="HTH lysR-type" evidence="5">
    <location>
        <begin position="1"/>
        <end position="58"/>
    </location>
</feature>
<organism evidence="6 7">
    <name type="scientific">Pseudonocardia yuanmonensis</name>
    <dbReference type="NCBI Taxonomy" id="1095914"/>
    <lineage>
        <taxon>Bacteria</taxon>
        <taxon>Bacillati</taxon>
        <taxon>Actinomycetota</taxon>
        <taxon>Actinomycetes</taxon>
        <taxon>Pseudonocardiales</taxon>
        <taxon>Pseudonocardiaceae</taxon>
        <taxon>Pseudonocardia</taxon>
    </lineage>
</organism>
<sequence>MDVQALRYALTLAEELHFGRAARVHYIAAQAFGRRIRALEHELGAPLFERTSRRVALTSAGERFLPRARRVLAGMDELVLAAEGDRSEPVLRIGVLGFGLADRWSATRALLARHRADLSLSYVELDWATQYDAVRTGEVDVAVVHDVGGADDLLVERVMDAERYAVVPVESELAAAEHLTEPDIVDRPRVAPVGQPGLADWGGGSSRGGVEVRSPAAVATAVAATARIGLHAEPAMRFYPHPEVRYLPLDGPGAVVAIASRVGDHRDAVAAFRTAVLASAGIERLGRRAGG</sequence>
<dbReference type="InterPro" id="IPR005119">
    <property type="entry name" value="LysR_subst-bd"/>
</dbReference>
<name>A0ABP8XL09_9PSEU</name>
<dbReference type="Pfam" id="PF00126">
    <property type="entry name" value="HTH_1"/>
    <property type="match status" value="1"/>
</dbReference>
<comment type="caution">
    <text evidence="6">The sequence shown here is derived from an EMBL/GenBank/DDBJ whole genome shotgun (WGS) entry which is preliminary data.</text>
</comment>
<dbReference type="PANTHER" id="PTHR30346">
    <property type="entry name" value="TRANSCRIPTIONAL DUAL REGULATOR HCAR-RELATED"/>
    <property type="match status" value="1"/>
</dbReference>
<keyword evidence="2" id="KW-0805">Transcription regulation</keyword>
<dbReference type="EMBL" id="BAABIC010000028">
    <property type="protein sequence ID" value="GAA4709601.1"/>
    <property type="molecule type" value="Genomic_DNA"/>
</dbReference>
<evidence type="ECO:0000256" key="4">
    <source>
        <dbReference type="ARBA" id="ARBA00023163"/>
    </source>
</evidence>
<dbReference type="InterPro" id="IPR000847">
    <property type="entry name" value="LysR_HTH_N"/>
</dbReference>
<evidence type="ECO:0000256" key="3">
    <source>
        <dbReference type="ARBA" id="ARBA00023125"/>
    </source>
</evidence>
<dbReference type="Proteomes" id="UP001500325">
    <property type="component" value="Unassembled WGS sequence"/>
</dbReference>
<dbReference type="InterPro" id="IPR036388">
    <property type="entry name" value="WH-like_DNA-bd_sf"/>
</dbReference>
<keyword evidence="3" id="KW-0238">DNA-binding</keyword>
<dbReference type="InterPro" id="IPR036390">
    <property type="entry name" value="WH_DNA-bd_sf"/>
</dbReference>
<evidence type="ECO:0000259" key="5">
    <source>
        <dbReference type="PROSITE" id="PS50931"/>
    </source>
</evidence>
<dbReference type="PROSITE" id="PS50931">
    <property type="entry name" value="HTH_LYSR"/>
    <property type="match status" value="1"/>
</dbReference>
<accession>A0ABP8XL09</accession>